<dbReference type="InterPro" id="IPR003453">
    <property type="entry name" value="ABC_MlaE_roteobac"/>
</dbReference>
<keyword evidence="2" id="KW-0812">Transmembrane</keyword>
<keyword evidence="2" id="KW-0472">Membrane</keyword>
<evidence type="ECO:0000313" key="5">
    <source>
        <dbReference type="Proteomes" id="UP001595379"/>
    </source>
</evidence>
<evidence type="ECO:0000256" key="2">
    <source>
        <dbReference type="RuleBase" id="RU362044"/>
    </source>
</evidence>
<feature type="transmembrane region" description="Helical" evidence="2">
    <location>
        <begin position="266"/>
        <end position="296"/>
    </location>
</feature>
<dbReference type="PANTHER" id="PTHR30188:SF3">
    <property type="entry name" value="ABC TRANSPORTER PERMEASE"/>
    <property type="match status" value="1"/>
</dbReference>
<evidence type="ECO:0000313" key="4">
    <source>
        <dbReference type="EMBL" id="MFC2927049.1"/>
    </source>
</evidence>
<accession>A0ABV7A058</accession>
<feature type="domain" description="STAS" evidence="3">
    <location>
        <begin position="6"/>
        <end position="85"/>
    </location>
</feature>
<feature type="transmembrane region" description="Helical" evidence="2">
    <location>
        <begin position="316"/>
        <end position="335"/>
    </location>
</feature>
<comment type="caution">
    <text evidence="4">The sequence shown here is derived from an EMBL/GenBank/DDBJ whole genome shotgun (WGS) entry which is preliminary data.</text>
</comment>
<dbReference type="RefSeq" id="WP_343163040.1">
    <property type="nucleotide sequence ID" value="NZ_JBHRSV010000028.1"/>
</dbReference>
<dbReference type="PROSITE" id="PS50801">
    <property type="entry name" value="STAS"/>
    <property type="match status" value="1"/>
</dbReference>
<feature type="transmembrane region" description="Helical" evidence="2">
    <location>
        <begin position="356"/>
        <end position="375"/>
    </location>
</feature>
<dbReference type="CDD" id="cd07043">
    <property type="entry name" value="STAS_anti-anti-sigma_factors"/>
    <property type="match status" value="1"/>
</dbReference>
<proteinExistence type="inferred from homology"/>
<comment type="similarity">
    <text evidence="2">Belongs to the MlaE permease family.</text>
</comment>
<organism evidence="4 5">
    <name type="scientific">Hyphobacterium vulgare</name>
    <dbReference type="NCBI Taxonomy" id="1736751"/>
    <lineage>
        <taxon>Bacteria</taxon>
        <taxon>Pseudomonadati</taxon>
        <taxon>Pseudomonadota</taxon>
        <taxon>Alphaproteobacteria</taxon>
        <taxon>Maricaulales</taxon>
        <taxon>Maricaulaceae</taxon>
        <taxon>Hyphobacterium</taxon>
    </lineage>
</organism>
<comment type="function">
    <text evidence="1">Could be part of an ABC transporter complex.</text>
</comment>
<keyword evidence="2" id="KW-1133">Transmembrane helix</keyword>
<sequence>MSDAAAGLTIEEEGGRVVLVPTGDWIVDTIARFASEIARIDHDIDPGRVTIDLSGIERIDTAGAYLLARPIHRARDATTEQHFRGDHATARRLIRLVLDKAITCEPEVEDRRYGFIQAAARIGAGLESAWKEMIATFAFFGHAIISFASTSARPWRFRMTPIFAVMEVAGVNALPIIAVLSFFIGAVVAYMGANLLETFGASVFTVELVGIAVLREFGVLITAIMLAGRSDSAFTAAIGSMKMQQEIDAMRVLGIDPYEALVIPRIVACVIMAPLLTFAAMIAGIVGGLLVCWSALDISPQFFVTRIHDAVPIQNFWVGMSKAPVFGAIIAIIGCKQGLDVGGDVESLGRHVTASVVQSIFMVIIVDALFAMMYLELGI</sequence>
<feature type="transmembrane region" description="Helical" evidence="2">
    <location>
        <begin position="173"/>
        <end position="193"/>
    </location>
</feature>
<keyword evidence="5" id="KW-1185">Reference proteome</keyword>
<feature type="transmembrane region" description="Helical" evidence="2">
    <location>
        <begin position="199"/>
        <end position="226"/>
    </location>
</feature>
<protein>
    <submittedName>
        <fullName evidence="4">ABC transporter permease</fullName>
    </submittedName>
</protein>
<dbReference type="SUPFAM" id="SSF52091">
    <property type="entry name" value="SpoIIaa-like"/>
    <property type="match status" value="1"/>
</dbReference>
<dbReference type="NCBIfam" id="TIGR00056">
    <property type="entry name" value="MlaE family lipid ABC transporter permease subunit"/>
    <property type="match status" value="1"/>
</dbReference>
<dbReference type="Proteomes" id="UP001595379">
    <property type="component" value="Unassembled WGS sequence"/>
</dbReference>
<feature type="transmembrane region" description="Helical" evidence="2">
    <location>
        <begin position="133"/>
        <end position="152"/>
    </location>
</feature>
<dbReference type="Pfam" id="PF02405">
    <property type="entry name" value="MlaE"/>
    <property type="match status" value="1"/>
</dbReference>
<reference evidence="5" key="1">
    <citation type="journal article" date="2019" name="Int. J. Syst. Evol. Microbiol.">
        <title>The Global Catalogue of Microorganisms (GCM) 10K type strain sequencing project: providing services to taxonomists for standard genome sequencing and annotation.</title>
        <authorList>
            <consortium name="The Broad Institute Genomics Platform"/>
            <consortium name="The Broad Institute Genome Sequencing Center for Infectious Disease"/>
            <person name="Wu L."/>
            <person name="Ma J."/>
        </authorList>
    </citation>
    <scope>NUCLEOTIDE SEQUENCE [LARGE SCALE GENOMIC DNA]</scope>
    <source>
        <strain evidence="5">KCTC 52487</strain>
    </source>
</reference>
<keyword evidence="2" id="KW-0997">Cell inner membrane</keyword>
<comment type="subcellular location">
    <subcellularLocation>
        <location evidence="2">Cell inner membrane</location>
        <topology evidence="2">Multi-pass membrane protein</topology>
    </subcellularLocation>
</comment>
<dbReference type="EMBL" id="JBHRSV010000028">
    <property type="protein sequence ID" value="MFC2927049.1"/>
    <property type="molecule type" value="Genomic_DNA"/>
</dbReference>
<dbReference type="InterPro" id="IPR036513">
    <property type="entry name" value="STAS_dom_sf"/>
</dbReference>
<evidence type="ECO:0000259" key="3">
    <source>
        <dbReference type="PROSITE" id="PS50801"/>
    </source>
</evidence>
<dbReference type="InterPro" id="IPR030802">
    <property type="entry name" value="Permease_MalE"/>
</dbReference>
<gene>
    <name evidence="4" type="ORF">ACFOOR_13110</name>
</gene>
<name>A0ABV7A058_9PROT</name>
<dbReference type="Gene3D" id="3.30.750.24">
    <property type="entry name" value="STAS domain"/>
    <property type="match status" value="1"/>
</dbReference>
<dbReference type="InterPro" id="IPR002645">
    <property type="entry name" value="STAS_dom"/>
</dbReference>
<keyword evidence="2" id="KW-1003">Cell membrane</keyword>
<evidence type="ECO:0000256" key="1">
    <source>
        <dbReference type="ARBA" id="ARBA00003787"/>
    </source>
</evidence>
<dbReference type="PANTHER" id="PTHR30188">
    <property type="entry name" value="ABC TRANSPORTER PERMEASE PROTEIN-RELATED"/>
    <property type="match status" value="1"/>
</dbReference>